<dbReference type="SUPFAM" id="SSF48403">
    <property type="entry name" value="Ankyrin repeat"/>
    <property type="match status" value="1"/>
</dbReference>
<protein>
    <recommendedName>
        <fullName evidence="3">Ankyrin repeat protein</fullName>
    </recommendedName>
</protein>
<evidence type="ECO:0000313" key="1">
    <source>
        <dbReference type="EMBL" id="KAJ5703267.1"/>
    </source>
</evidence>
<proteinExistence type="predicted"/>
<evidence type="ECO:0008006" key="3">
    <source>
        <dbReference type="Google" id="ProtNLM"/>
    </source>
</evidence>
<keyword evidence="2" id="KW-1185">Reference proteome</keyword>
<reference evidence="1" key="2">
    <citation type="submission" date="2023-01" db="EMBL/GenBank/DDBJ databases">
        <authorList>
            <person name="Petersen C."/>
        </authorList>
    </citation>
    <scope>NUCLEOTIDE SEQUENCE</scope>
    <source>
        <strain evidence="1">IBT 17514</strain>
    </source>
</reference>
<dbReference type="InterPro" id="IPR002110">
    <property type="entry name" value="Ankyrin_rpt"/>
</dbReference>
<evidence type="ECO:0000313" key="2">
    <source>
        <dbReference type="Proteomes" id="UP001215712"/>
    </source>
</evidence>
<dbReference type="Proteomes" id="UP001215712">
    <property type="component" value="Unassembled WGS sequence"/>
</dbReference>
<dbReference type="AlphaFoldDB" id="A0AAD6MQ82"/>
<name>A0AAD6MQ82_9EURO</name>
<accession>A0AAD6MQ82</accession>
<dbReference type="Pfam" id="PF12796">
    <property type="entry name" value="Ank_2"/>
    <property type="match status" value="1"/>
</dbReference>
<dbReference type="Gene3D" id="1.25.40.20">
    <property type="entry name" value="Ankyrin repeat-containing domain"/>
    <property type="match status" value="1"/>
</dbReference>
<gene>
    <name evidence="1" type="ORF">N7493_011656</name>
</gene>
<sequence length="109" mass="12167">MAARLHIAAHWGHEVAVNAFLGGVRESGCTNALVHVKDTLGRWPLHWAVENCHIKIVETLLEKTMSAEDGADVEWVIELAVQRGHLVIIAEILAWVYPAIWTQFSSLFT</sequence>
<dbReference type="InterPro" id="IPR036770">
    <property type="entry name" value="Ankyrin_rpt-contain_sf"/>
</dbReference>
<dbReference type="EMBL" id="JAQJAN010000023">
    <property type="protein sequence ID" value="KAJ5703267.1"/>
    <property type="molecule type" value="Genomic_DNA"/>
</dbReference>
<reference evidence="1" key="1">
    <citation type="journal article" date="2023" name="IMA Fungus">
        <title>Comparative genomic study of the Penicillium genus elucidates a diverse pangenome and 15 lateral gene transfer events.</title>
        <authorList>
            <person name="Petersen C."/>
            <person name="Sorensen T."/>
            <person name="Nielsen M.R."/>
            <person name="Sondergaard T.E."/>
            <person name="Sorensen J.L."/>
            <person name="Fitzpatrick D.A."/>
            <person name="Frisvad J.C."/>
            <person name="Nielsen K.L."/>
        </authorList>
    </citation>
    <scope>NUCLEOTIDE SEQUENCE</scope>
    <source>
        <strain evidence="1">IBT 17514</strain>
    </source>
</reference>
<organism evidence="1 2">
    <name type="scientific">Penicillium malachiteum</name>
    <dbReference type="NCBI Taxonomy" id="1324776"/>
    <lineage>
        <taxon>Eukaryota</taxon>
        <taxon>Fungi</taxon>
        <taxon>Dikarya</taxon>
        <taxon>Ascomycota</taxon>
        <taxon>Pezizomycotina</taxon>
        <taxon>Eurotiomycetes</taxon>
        <taxon>Eurotiomycetidae</taxon>
        <taxon>Eurotiales</taxon>
        <taxon>Aspergillaceae</taxon>
        <taxon>Penicillium</taxon>
    </lineage>
</organism>
<comment type="caution">
    <text evidence="1">The sequence shown here is derived from an EMBL/GenBank/DDBJ whole genome shotgun (WGS) entry which is preliminary data.</text>
</comment>